<dbReference type="KEGG" id="ftj:FTUN_7203"/>
<protein>
    <submittedName>
        <fullName evidence="2">Uncharacterized protein</fullName>
    </submittedName>
</protein>
<evidence type="ECO:0000313" key="2">
    <source>
        <dbReference type="EMBL" id="QJW99591.1"/>
    </source>
</evidence>
<evidence type="ECO:0000256" key="1">
    <source>
        <dbReference type="SAM" id="MobiDB-lite"/>
    </source>
</evidence>
<reference evidence="3" key="1">
    <citation type="submission" date="2020-05" db="EMBL/GenBank/DDBJ databases">
        <title>Frigoriglobus tundricola gen. nov., sp. nov., a psychrotolerant cellulolytic planctomycete of the family Gemmataceae with two divergent copies of 16S rRNA gene.</title>
        <authorList>
            <person name="Kulichevskaya I.S."/>
            <person name="Ivanova A.A."/>
            <person name="Naumoff D.G."/>
            <person name="Beletsky A.V."/>
            <person name="Rijpstra W.I.C."/>
            <person name="Sinninghe Damste J.S."/>
            <person name="Mardanov A.V."/>
            <person name="Ravin N.V."/>
            <person name="Dedysh S.N."/>
        </authorList>
    </citation>
    <scope>NUCLEOTIDE SEQUENCE [LARGE SCALE GENOMIC DNA]</scope>
    <source>
        <strain evidence="3">PL17</strain>
    </source>
</reference>
<dbReference type="EMBL" id="CP053452">
    <property type="protein sequence ID" value="QJW99591.1"/>
    <property type="molecule type" value="Genomic_DNA"/>
</dbReference>
<dbReference type="AlphaFoldDB" id="A0A6M5Z2B8"/>
<gene>
    <name evidence="2" type="ORF">FTUN_7203</name>
</gene>
<sequence length="113" mass="12381">MRSIPDVTAHAPRRDAIRGNGSENGEEPKGPGGEAEYRMAIHRRVDSDGQALTLSGHCVTGSDTRRAIFGWPTVSDNRWAHPGCRNEVLFEATRTPSLSETAAHPKIAVFWMV</sequence>
<organism evidence="2 3">
    <name type="scientific">Frigoriglobus tundricola</name>
    <dbReference type="NCBI Taxonomy" id="2774151"/>
    <lineage>
        <taxon>Bacteria</taxon>
        <taxon>Pseudomonadati</taxon>
        <taxon>Planctomycetota</taxon>
        <taxon>Planctomycetia</taxon>
        <taxon>Gemmatales</taxon>
        <taxon>Gemmataceae</taxon>
        <taxon>Frigoriglobus</taxon>
    </lineage>
</organism>
<accession>A0A6M5Z2B8</accession>
<feature type="region of interest" description="Disordered" evidence="1">
    <location>
        <begin position="1"/>
        <end position="34"/>
    </location>
</feature>
<evidence type="ECO:0000313" key="3">
    <source>
        <dbReference type="Proteomes" id="UP000503447"/>
    </source>
</evidence>
<name>A0A6M5Z2B8_9BACT</name>
<keyword evidence="3" id="KW-1185">Reference proteome</keyword>
<dbReference type="Proteomes" id="UP000503447">
    <property type="component" value="Chromosome"/>
</dbReference>
<proteinExistence type="predicted"/>